<dbReference type="PANTHER" id="PTHR33207">
    <property type="entry name" value="F-BOX DOMAIN CONTAINING PROTEIN-RELATED"/>
    <property type="match status" value="1"/>
</dbReference>
<protein>
    <submittedName>
        <fullName evidence="1">Uncharacterized protein</fullName>
    </submittedName>
</protein>
<name>M8C7S0_AEGTA</name>
<organism evidence="1">
    <name type="scientific">Aegilops tauschii</name>
    <name type="common">Tausch's goatgrass</name>
    <name type="synonym">Aegilops squarrosa</name>
    <dbReference type="NCBI Taxonomy" id="37682"/>
    <lineage>
        <taxon>Eukaryota</taxon>
        <taxon>Viridiplantae</taxon>
        <taxon>Streptophyta</taxon>
        <taxon>Embryophyta</taxon>
        <taxon>Tracheophyta</taxon>
        <taxon>Spermatophyta</taxon>
        <taxon>Magnoliopsida</taxon>
        <taxon>Liliopsida</taxon>
        <taxon>Poales</taxon>
        <taxon>Poaceae</taxon>
        <taxon>BOP clade</taxon>
        <taxon>Pooideae</taxon>
        <taxon>Triticodae</taxon>
        <taxon>Triticeae</taxon>
        <taxon>Triticinae</taxon>
        <taxon>Aegilops</taxon>
    </lineage>
</organism>
<evidence type="ECO:0000313" key="1">
    <source>
        <dbReference type="EnsemblPlants" id="EMT30289"/>
    </source>
</evidence>
<dbReference type="InterPro" id="IPR036047">
    <property type="entry name" value="F-box-like_dom_sf"/>
</dbReference>
<reference evidence="1" key="1">
    <citation type="submission" date="2015-06" db="UniProtKB">
        <authorList>
            <consortium name="EnsemblPlants"/>
        </authorList>
    </citation>
    <scope>IDENTIFICATION</scope>
</reference>
<dbReference type="AlphaFoldDB" id="M8C7S0"/>
<dbReference type="InterPro" id="IPR001810">
    <property type="entry name" value="F-box_dom"/>
</dbReference>
<proteinExistence type="predicted"/>
<dbReference type="EnsemblPlants" id="EMT30289">
    <property type="protein sequence ID" value="EMT30289"/>
    <property type="gene ID" value="F775_43174"/>
</dbReference>
<dbReference type="PROSITE" id="PS50181">
    <property type="entry name" value="FBOX"/>
    <property type="match status" value="1"/>
</dbReference>
<sequence>MAAGAKPPPATTLQDVPDRLMEPILARLMSSPLCLVRAAATCKRWRRIMGRSWLFASELQRAHPPAPNRRPVAGNYYNRVCPLGGREIVFVPTAPAAQHRVESRHFSLDFLPGGSRKWEVVDSSRSLVLLAKKKKSGWMRRSFPDLVVCEPATRRYQLIPRMEEMKRHRCLGSHLVGTERNFEFKPGGGMRVADSMETFKVVCVVYQGYDGVRDDIGAARACFFARNDSKTQPRRGRPETHSWYAEQSHDLGNNVCLHAADSLHFLGHAGGSLYWSIKGHDERMLALGGRWLPHNFQGTVLQEEVHLQEAEEQEEGEEGEEGEEEEGSILHIFVISNAIHFSLDFLPGGCRKWEVVDSSRSLVLLAKKRKGGWARRCFPSLLVCEPATRRYQLIPRMEEMKHHRCLGSYLVGTERCTEFKPSGGRRLLDTMQTFKVVCVLYQGHDGVCDDVGSARACIFARKTEVRKGRPEAHSWYAERSRCLGYNVHLHGADSLHFLGHAEGSLFWSIKGDNERRLVSYGGPWLPENFNGTVLRVTDDSAYENGTSHVSVCQGGGEAVAK</sequence>
<dbReference type="SUPFAM" id="SSF81383">
    <property type="entry name" value="F-box domain"/>
    <property type="match status" value="1"/>
</dbReference>
<accession>M8C7S0</accession>